<comment type="caution">
    <text evidence="2">The sequence shown here is derived from an EMBL/GenBank/DDBJ whole genome shotgun (WGS) entry which is preliminary data.</text>
</comment>
<dbReference type="InterPro" id="IPR001173">
    <property type="entry name" value="Glyco_trans_2-like"/>
</dbReference>
<dbReference type="Proteomes" id="UP001501536">
    <property type="component" value="Unassembled WGS sequence"/>
</dbReference>
<name>A0ABP7DP14_9MICC</name>
<dbReference type="EMBL" id="BAABCJ010000005">
    <property type="protein sequence ID" value="GAA3706332.1"/>
    <property type="molecule type" value="Genomic_DNA"/>
</dbReference>
<gene>
    <name evidence="2" type="ORF">GCM10022377_20070</name>
</gene>
<dbReference type="InterPro" id="IPR029044">
    <property type="entry name" value="Nucleotide-diphossugar_trans"/>
</dbReference>
<organism evidence="2 3">
    <name type="scientific">Zhihengliuella alba</name>
    <dbReference type="NCBI Taxonomy" id="547018"/>
    <lineage>
        <taxon>Bacteria</taxon>
        <taxon>Bacillati</taxon>
        <taxon>Actinomycetota</taxon>
        <taxon>Actinomycetes</taxon>
        <taxon>Micrococcales</taxon>
        <taxon>Micrococcaceae</taxon>
        <taxon>Zhihengliuella</taxon>
    </lineage>
</organism>
<dbReference type="PANTHER" id="PTHR43685">
    <property type="entry name" value="GLYCOSYLTRANSFERASE"/>
    <property type="match status" value="1"/>
</dbReference>
<feature type="domain" description="Glycosyltransferase 2-like" evidence="1">
    <location>
        <begin position="8"/>
        <end position="176"/>
    </location>
</feature>
<evidence type="ECO:0000313" key="3">
    <source>
        <dbReference type="Proteomes" id="UP001501536"/>
    </source>
</evidence>
<keyword evidence="3" id="KW-1185">Reference proteome</keyword>
<dbReference type="PANTHER" id="PTHR43685:SF2">
    <property type="entry name" value="GLYCOSYLTRANSFERASE 2-LIKE DOMAIN-CONTAINING PROTEIN"/>
    <property type="match status" value="1"/>
</dbReference>
<accession>A0ABP7DP14</accession>
<dbReference type="Pfam" id="PF00535">
    <property type="entry name" value="Glycos_transf_2"/>
    <property type="match status" value="1"/>
</dbReference>
<evidence type="ECO:0000313" key="2">
    <source>
        <dbReference type="EMBL" id="GAA3706332.1"/>
    </source>
</evidence>
<dbReference type="CDD" id="cd00761">
    <property type="entry name" value="Glyco_tranf_GTA_type"/>
    <property type="match status" value="1"/>
</dbReference>
<dbReference type="RefSeq" id="WP_344883838.1">
    <property type="nucleotide sequence ID" value="NZ_BAABCJ010000005.1"/>
</dbReference>
<reference evidence="3" key="1">
    <citation type="journal article" date="2019" name="Int. J. Syst. Evol. Microbiol.">
        <title>The Global Catalogue of Microorganisms (GCM) 10K type strain sequencing project: providing services to taxonomists for standard genome sequencing and annotation.</title>
        <authorList>
            <consortium name="The Broad Institute Genomics Platform"/>
            <consortium name="The Broad Institute Genome Sequencing Center for Infectious Disease"/>
            <person name="Wu L."/>
            <person name="Ma J."/>
        </authorList>
    </citation>
    <scope>NUCLEOTIDE SEQUENCE [LARGE SCALE GENOMIC DNA]</scope>
    <source>
        <strain evidence="3">JCM 16961</strain>
    </source>
</reference>
<proteinExistence type="predicted"/>
<evidence type="ECO:0000259" key="1">
    <source>
        <dbReference type="Pfam" id="PF00535"/>
    </source>
</evidence>
<sequence length="278" mass="31138">MSCGPSVSIIIPAYNEERIIRRCVSAALEQTVPADEVIVVDNRSTDGTRAIVEQLMAERPQGTLRLLRQDTEQGLVPTRNAGLDAATGDILGRIDADSILEPDWVERVVSGFADPEVMGVTGPVHYYDMPLRRLGLKADDSLRRFALRAASGRYHFLFGSNMALRASAWAVLRREACRDEDDELHEDIDLSVHMAQRGMLVRYVPELVAGMSARRLDDSPRAYRSYVDRFERTYRAHSVREPVLRIPMVIFLSIYFPAKLIRLLHTAQGAGERSASKG</sequence>
<dbReference type="Gene3D" id="3.90.550.10">
    <property type="entry name" value="Spore Coat Polysaccharide Biosynthesis Protein SpsA, Chain A"/>
    <property type="match status" value="1"/>
</dbReference>
<protein>
    <submittedName>
        <fullName evidence="2">Glycosyltransferase family A protein</fullName>
    </submittedName>
</protein>
<dbReference type="SUPFAM" id="SSF53448">
    <property type="entry name" value="Nucleotide-diphospho-sugar transferases"/>
    <property type="match status" value="1"/>
</dbReference>
<dbReference type="InterPro" id="IPR050834">
    <property type="entry name" value="Glycosyltransf_2"/>
</dbReference>